<accession>A0A3A4BC22</accession>
<keyword evidence="1" id="KW-1133">Transmembrane helix</keyword>
<proteinExistence type="predicted"/>
<keyword evidence="3" id="KW-1185">Reference proteome</keyword>
<protein>
    <submittedName>
        <fullName evidence="2">Uncharacterized protein</fullName>
    </submittedName>
</protein>
<evidence type="ECO:0000313" key="3">
    <source>
        <dbReference type="Proteomes" id="UP000265768"/>
    </source>
</evidence>
<dbReference type="AlphaFoldDB" id="A0A3A4BC22"/>
<reference evidence="2 3" key="1">
    <citation type="submission" date="2018-09" db="EMBL/GenBank/DDBJ databases">
        <title>YIM 75507 draft genome.</title>
        <authorList>
            <person name="Tang S."/>
            <person name="Feng Y."/>
        </authorList>
    </citation>
    <scope>NUCLEOTIDE SEQUENCE [LARGE SCALE GENOMIC DNA]</scope>
    <source>
        <strain evidence="2 3">YIM 75507</strain>
    </source>
</reference>
<dbReference type="EMBL" id="QZEY01000006">
    <property type="protein sequence ID" value="RJL31728.1"/>
    <property type="molecule type" value="Genomic_DNA"/>
</dbReference>
<comment type="caution">
    <text evidence="2">The sequence shown here is derived from an EMBL/GenBank/DDBJ whole genome shotgun (WGS) entry which is preliminary data.</text>
</comment>
<evidence type="ECO:0000313" key="2">
    <source>
        <dbReference type="EMBL" id="RJL31728.1"/>
    </source>
</evidence>
<evidence type="ECO:0000256" key="1">
    <source>
        <dbReference type="SAM" id="Phobius"/>
    </source>
</evidence>
<keyword evidence="1" id="KW-0812">Transmembrane</keyword>
<name>A0A3A4BC22_9ACTN</name>
<keyword evidence="1" id="KW-0472">Membrane</keyword>
<feature type="transmembrane region" description="Helical" evidence="1">
    <location>
        <begin position="50"/>
        <end position="72"/>
    </location>
</feature>
<organism evidence="2 3">
    <name type="scientific">Bailinhaonella thermotolerans</name>
    <dbReference type="NCBI Taxonomy" id="1070861"/>
    <lineage>
        <taxon>Bacteria</taxon>
        <taxon>Bacillati</taxon>
        <taxon>Actinomycetota</taxon>
        <taxon>Actinomycetes</taxon>
        <taxon>Streptosporangiales</taxon>
        <taxon>Streptosporangiaceae</taxon>
        <taxon>Bailinhaonella</taxon>
    </lineage>
</organism>
<dbReference type="Proteomes" id="UP000265768">
    <property type="component" value="Unassembled WGS sequence"/>
</dbReference>
<sequence length="82" mass="8007">MPSGGGSLLSRLGSGPPYGAASAGAGAGSWGWADGCAPGGGVPGVPVPGVVEFGCMAVLVFLLMLRLCPILAHPTIFDILNN</sequence>
<gene>
    <name evidence="2" type="ORF">D5H75_18680</name>
</gene>